<comment type="caution">
    <text evidence="1">The sequence shown here is derived from an EMBL/GenBank/DDBJ whole genome shotgun (WGS) entry which is preliminary data.</text>
</comment>
<reference evidence="1" key="1">
    <citation type="submission" date="2020-08" db="EMBL/GenBank/DDBJ databases">
        <title>Multicomponent nature underlies the extraordinary mechanical properties of spider dragline silk.</title>
        <authorList>
            <person name="Kono N."/>
            <person name="Nakamura H."/>
            <person name="Mori M."/>
            <person name="Yoshida Y."/>
            <person name="Ohtoshi R."/>
            <person name="Malay A.D."/>
            <person name="Moran D.A.P."/>
            <person name="Tomita M."/>
            <person name="Numata K."/>
            <person name="Arakawa K."/>
        </authorList>
    </citation>
    <scope>NUCLEOTIDE SEQUENCE</scope>
</reference>
<sequence length="112" mass="12317">MSAWWPPLCKGLCSGYFPIKKCLVLLTTFPMLIPPMNFSGSPTKQFCCLDVYNPIGSIKISSELSIFGGKATITFQESERFRPTSPTSIFTEKIIGFDKLVISAVILGNSSK</sequence>
<proteinExistence type="predicted"/>
<keyword evidence="2" id="KW-1185">Reference proteome</keyword>
<name>A0A8X6XJ39_9ARAC</name>
<accession>A0A8X6XJ39</accession>
<dbReference type="EMBL" id="BMAV01009391">
    <property type="protein sequence ID" value="GFY53592.1"/>
    <property type="molecule type" value="Genomic_DNA"/>
</dbReference>
<dbReference type="Proteomes" id="UP000886998">
    <property type="component" value="Unassembled WGS sequence"/>
</dbReference>
<evidence type="ECO:0000313" key="2">
    <source>
        <dbReference type="Proteomes" id="UP000886998"/>
    </source>
</evidence>
<organism evidence="1 2">
    <name type="scientific">Trichonephila inaurata madagascariensis</name>
    <dbReference type="NCBI Taxonomy" id="2747483"/>
    <lineage>
        <taxon>Eukaryota</taxon>
        <taxon>Metazoa</taxon>
        <taxon>Ecdysozoa</taxon>
        <taxon>Arthropoda</taxon>
        <taxon>Chelicerata</taxon>
        <taxon>Arachnida</taxon>
        <taxon>Araneae</taxon>
        <taxon>Araneomorphae</taxon>
        <taxon>Entelegynae</taxon>
        <taxon>Araneoidea</taxon>
        <taxon>Nephilidae</taxon>
        <taxon>Trichonephila</taxon>
        <taxon>Trichonephila inaurata</taxon>
    </lineage>
</organism>
<evidence type="ECO:0000313" key="1">
    <source>
        <dbReference type="EMBL" id="GFY53592.1"/>
    </source>
</evidence>
<dbReference type="AlphaFoldDB" id="A0A8X6XJ39"/>
<gene>
    <name evidence="1" type="ORF">TNIN_84761</name>
</gene>
<protein>
    <submittedName>
        <fullName evidence="1">Uncharacterized protein</fullName>
    </submittedName>
</protein>